<evidence type="ECO:0000313" key="1">
    <source>
        <dbReference type="EMBL" id="EHK42114.1"/>
    </source>
</evidence>
<dbReference type="AlphaFoldDB" id="G9P588"/>
<evidence type="ECO:0000313" key="2">
    <source>
        <dbReference type="Proteomes" id="UP000005426"/>
    </source>
</evidence>
<proteinExistence type="predicted"/>
<organism evidence="1 2">
    <name type="scientific">Hypocrea atroviridis (strain ATCC 20476 / IMI 206040)</name>
    <name type="common">Trichoderma atroviride</name>
    <dbReference type="NCBI Taxonomy" id="452589"/>
    <lineage>
        <taxon>Eukaryota</taxon>
        <taxon>Fungi</taxon>
        <taxon>Dikarya</taxon>
        <taxon>Ascomycota</taxon>
        <taxon>Pezizomycotina</taxon>
        <taxon>Sordariomycetes</taxon>
        <taxon>Hypocreomycetidae</taxon>
        <taxon>Hypocreales</taxon>
        <taxon>Hypocreaceae</taxon>
        <taxon>Trichoderma</taxon>
    </lineage>
</organism>
<name>G9P588_HYPAI</name>
<dbReference type="HOGENOM" id="CLU_2498161_0_0_1"/>
<protein>
    <submittedName>
        <fullName evidence="1">Uncharacterized protein</fullName>
    </submittedName>
</protein>
<keyword evidence="2" id="KW-1185">Reference proteome</keyword>
<reference evidence="1 2" key="1">
    <citation type="journal article" date="2011" name="Genome Biol.">
        <title>Comparative genome sequence analysis underscores mycoparasitism as the ancestral life style of Trichoderma.</title>
        <authorList>
            <person name="Kubicek C.P."/>
            <person name="Herrera-Estrella A."/>
            <person name="Seidl-Seiboth V."/>
            <person name="Martinez D.A."/>
            <person name="Druzhinina I.S."/>
            <person name="Thon M."/>
            <person name="Zeilinger S."/>
            <person name="Casas-Flores S."/>
            <person name="Horwitz B.A."/>
            <person name="Mukherjee P.K."/>
            <person name="Mukherjee M."/>
            <person name="Kredics L."/>
            <person name="Alcaraz L.D."/>
            <person name="Aerts A."/>
            <person name="Antal Z."/>
            <person name="Atanasova L."/>
            <person name="Cervantes-Badillo M.G."/>
            <person name="Challacombe J."/>
            <person name="Chertkov O."/>
            <person name="McCluskey K."/>
            <person name="Coulpier F."/>
            <person name="Deshpande N."/>
            <person name="von Doehren H."/>
            <person name="Ebbole D.J."/>
            <person name="Esquivel-Naranjo E.U."/>
            <person name="Fekete E."/>
            <person name="Flipphi M."/>
            <person name="Glaser F."/>
            <person name="Gomez-Rodriguez E.Y."/>
            <person name="Gruber S."/>
            <person name="Han C."/>
            <person name="Henrissat B."/>
            <person name="Hermosa R."/>
            <person name="Hernandez-Onate M."/>
            <person name="Karaffa L."/>
            <person name="Kosti I."/>
            <person name="Le Crom S."/>
            <person name="Lindquist E."/>
            <person name="Lucas S."/>
            <person name="Luebeck M."/>
            <person name="Luebeck P.S."/>
            <person name="Margeot A."/>
            <person name="Metz B."/>
            <person name="Misra M."/>
            <person name="Nevalainen H."/>
            <person name="Omann M."/>
            <person name="Packer N."/>
            <person name="Perrone G."/>
            <person name="Uresti-Rivera E.E."/>
            <person name="Salamov A."/>
            <person name="Schmoll M."/>
            <person name="Seiboth B."/>
            <person name="Shapiro H."/>
            <person name="Sukno S."/>
            <person name="Tamayo-Ramos J.A."/>
            <person name="Tisch D."/>
            <person name="Wiest A."/>
            <person name="Wilkinson H.H."/>
            <person name="Zhang M."/>
            <person name="Coutinho P.M."/>
            <person name="Kenerley C.M."/>
            <person name="Monte E."/>
            <person name="Baker S.E."/>
            <person name="Grigoriev I.V."/>
        </authorList>
    </citation>
    <scope>NUCLEOTIDE SEQUENCE [LARGE SCALE GENOMIC DNA]</scope>
    <source>
        <strain evidence="2">ATCC 20476 / IMI 206040</strain>
    </source>
</reference>
<comment type="caution">
    <text evidence="1">The sequence shown here is derived from an EMBL/GenBank/DDBJ whole genome shotgun (WGS) entry which is preliminary data.</text>
</comment>
<sequence length="86" mass="9312">MQGRMMRSKGYTQGRLIKRSCNGSTDGITKSLQRPTACIHPVLTRFPPSSCRKLLTPNLTSSLVLFSSNGTPGAGMKLSHLHLLNG</sequence>
<accession>G9P588</accession>
<dbReference type="Proteomes" id="UP000005426">
    <property type="component" value="Unassembled WGS sequence"/>
</dbReference>
<dbReference type="EMBL" id="ABDG02000027">
    <property type="protein sequence ID" value="EHK42114.1"/>
    <property type="molecule type" value="Genomic_DNA"/>
</dbReference>
<gene>
    <name evidence="1" type="ORF">TRIATDRAFT_302367</name>
</gene>